<reference evidence="1" key="3">
    <citation type="submission" date="2006-01" db="EMBL/GenBank/DDBJ databases">
        <authorList>
            <person name="Buell R."/>
        </authorList>
    </citation>
    <scope>NUCLEOTIDE SEQUENCE</scope>
</reference>
<proteinExistence type="predicted"/>
<protein>
    <submittedName>
        <fullName evidence="1">Uncharacterized protein</fullName>
    </submittedName>
</protein>
<name>Q2R1K7_ORYSJ</name>
<reference evidence="1" key="2">
    <citation type="submission" date="2005-04" db="EMBL/GenBank/DDBJ databases">
        <authorList>
            <person name="Buell C.R."/>
            <person name="Wing R.A."/>
            <person name="McCombie W.A."/>
            <person name="Ouyang S."/>
        </authorList>
    </citation>
    <scope>NUCLEOTIDE SEQUENCE</scope>
</reference>
<dbReference type="EMBL" id="DP000010">
    <property type="protein sequence ID" value="ABA94592.1"/>
    <property type="molecule type" value="Genomic_DNA"/>
</dbReference>
<accession>Q2R1K7</accession>
<dbReference type="AlphaFoldDB" id="Q2R1K7"/>
<sequence>MARGIGRYCSGLENDAFSGCCISIVRFGNPEKSEGSREVAAPELQFGELAA</sequence>
<evidence type="ECO:0000313" key="1">
    <source>
        <dbReference type="EMBL" id="ABA94592.1"/>
    </source>
</evidence>
<reference evidence="1" key="1">
    <citation type="journal article" date="2005" name="BMC Biol.">
        <title>The sequence of rice chromosomes 11 and 12, rich in disease resistance genes and recent gene duplications.</title>
        <authorList>
            <consortium name="The rice chromosomes 11 and 12 sequencing consortia"/>
        </authorList>
    </citation>
    <scope>NUCLEOTIDE SEQUENCE [LARGE SCALE GENOMIC DNA]</scope>
</reference>
<organism evidence="1">
    <name type="scientific">Oryza sativa subsp. japonica</name>
    <name type="common">Rice</name>
    <dbReference type="NCBI Taxonomy" id="39947"/>
    <lineage>
        <taxon>Eukaryota</taxon>
        <taxon>Viridiplantae</taxon>
        <taxon>Streptophyta</taxon>
        <taxon>Embryophyta</taxon>
        <taxon>Tracheophyta</taxon>
        <taxon>Spermatophyta</taxon>
        <taxon>Magnoliopsida</taxon>
        <taxon>Liliopsida</taxon>
        <taxon>Poales</taxon>
        <taxon>Poaceae</taxon>
        <taxon>BOP clade</taxon>
        <taxon>Oryzoideae</taxon>
        <taxon>Oryzeae</taxon>
        <taxon>Oryzinae</taxon>
        <taxon>Oryza</taxon>
        <taxon>Oryza sativa</taxon>
    </lineage>
</organism>
<gene>
    <name evidence="1" type="ordered locus">LOC_Os11g38880</name>
</gene>